<name>A0A3N1NVV7_9GAMM</name>
<evidence type="ECO:0000313" key="2">
    <source>
        <dbReference type="EMBL" id="ROQ20303.1"/>
    </source>
</evidence>
<dbReference type="AlphaFoldDB" id="A0A3N1NVV7"/>
<keyword evidence="1" id="KW-0732">Signal</keyword>
<reference evidence="2 3" key="1">
    <citation type="submission" date="2018-11" db="EMBL/GenBank/DDBJ databases">
        <title>Genomic Encyclopedia of Type Strains, Phase IV (KMG-IV): sequencing the most valuable type-strain genomes for metagenomic binning, comparative biology and taxonomic classification.</title>
        <authorList>
            <person name="Goeker M."/>
        </authorList>
    </citation>
    <scope>NUCLEOTIDE SEQUENCE [LARGE SCALE GENOMIC DNA]</scope>
    <source>
        <strain evidence="2 3">DSM 16974</strain>
    </source>
</reference>
<feature type="signal peptide" evidence="1">
    <location>
        <begin position="1"/>
        <end position="26"/>
    </location>
</feature>
<dbReference type="RefSeq" id="WP_123637485.1">
    <property type="nucleotide sequence ID" value="NZ_RJUK01000001.1"/>
</dbReference>
<sequence>MTTFRSYTLLALGLTLGLGLSSASIADRVEIPVGQQGGAENAGDVPTNGMTQERVESRFGAPQERRVAVGDPPISSWVYEDYVVYFEHDKVLRTVLKHRPRAGAAPANGG</sequence>
<organism evidence="2 3">
    <name type="scientific">Marinimicrobium koreense</name>
    <dbReference type="NCBI Taxonomy" id="306545"/>
    <lineage>
        <taxon>Bacteria</taxon>
        <taxon>Pseudomonadati</taxon>
        <taxon>Pseudomonadota</taxon>
        <taxon>Gammaproteobacteria</taxon>
        <taxon>Cellvibrionales</taxon>
        <taxon>Cellvibrionaceae</taxon>
        <taxon>Marinimicrobium</taxon>
    </lineage>
</organism>
<keyword evidence="3" id="KW-1185">Reference proteome</keyword>
<dbReference type="OrthoDB" id="7063662at2"/>
<gene>
    <name evidence="2" type="ORF">EDC38_0904</name>
</gene>
<evidence type="ECO:0000256" key="1">
    <source>
        <dbReference type="SAM" id="SignalP"/>
    </source>
</evidence>
<proteinExistence type="predicted"/>
<protein>
    <recommendedName>
        <fullName evidence="4">SmpA/OmlA family protein</fullName>
    </recommendedName>
</protein>
<evidence type="ECO:0008006" key="4">
    <source>
        <dbReference type="Google" id="ProtNLM"/>
    </source>
</evidence>
<accession>A0A3N1NVV7</accession>
<feature type="chain" id="PRO_5017952905" description="SmpA/OmlA family protein" evidence="1">
    <location>
        <begin position="27"/>
        <end position="110"/>
    </location>
</feature>
<evidence type="ECO:0000313" key="3">
    <source>
        <dbReference type="Proteomes" id="UP000273643"/>
    </source>
</evidence>
<dbReference type="Proteomes" id="UP000273643">
    <property type="component" value="Unassembled WGS sequence"/>
</dbReference>
<comment type="caution">
    <text evidence="2">The sequence shown here is derived from an EMBL/GenBank/DDBJ whole genome shotgun (WGS) entry which is preliminary data.</text>
</comment>
<dbReference type="EMBL" id="RJUK01000001">
    <property type="protein sequence ID" value="ROQ20303.1"/>
    <property type="molecule type" value="Genomic_DNA"/>
</dbReference>